<dbReference type="AlphaFoldDB" id="L5LIG3"/>
<protein>
    <submittedName>
        <fullName evidence="2">Uncharacterized protein</fullName>
    </submittedName>
</protein>
<evidence type="ECO:0000313" key="2">
    <source>
        <dbReference type="EMBL" id="ELK25696.1"/>
    </source>
</evidence>
<keyword evidence="3" id="KW-1185">Reference proteome</keyword>
<proteinExistence type="predicted"/>
<dbReference type="EMBL" id="KB111613">
    <property type="protein sequence ID" value="ELK25696.1"/>
    <property type="molecule type" value="Genomic_DNA"/>
</dbReference>
<feature type="region of interest" description="Disordered" evidence="1">
    <location>
        <begin position="1"/>
        <end position="25"/>
    </location>
</feature>
<sequence>MPCQLWHNANPAQARASNPPEDAAQNPVAKCSAAHAPGSLSRRDTFSVHRPLAFPVTYILLAARLTCVRRGSDVTRERAEAGLRRRWEAFRQHGSPADEAPAQKDREAEPQVAAEEPQAAGDGFLKLRNAAFLFPAFFLKRNLFVTP</sequence>
<evidence type="ECO:0000256" key="1">
    <source>
        <dbReference type="SAM" id="MobiDB-lite"/>
    </source>
</evidence>
<dbReference type="Proteomes" id="UP000010556">
    <property type="component" value="Unassembled WGS sequence"/>
</dbReference>
<feature type="region of interest" description="Disordered" evidence="1">
    <location>
        <begin position="86"/>
        <end position="116"/>
    </location>
</feature>
<evidence type="ECO:0000313" key="3">
    <source>
        <dbReference type="Proteomes" id="UP000010556"/>
    </source>
</evidence>
<accession>L5LIG3</accession>
<gene>
    <name evidence="2" type="ORF">MDA_GLEAN10013939</name>
</gene>
<name>L5LIG3_MYODS</name>
<organism evidence="2 3">
    <name type="scientific">Myotis davidii</name>
    <name type="common">David's myotis</name>
    <dbReference type="NCBI Taxonomy" id="225400"/>
    <lineage>
        <taxon>Eukaryota</taxon>
        <taxon>Metazoa</taxon>
        <taxon>Chordata</taxon>
        <taxon>Craniata</taxon>
        <taxon>Vertebrata</taxon>
        <taxon>Euteleostomi</taxon>
        <taxon>Mammalia</taxon>
        <taxon>Eutheria</taxon>
        <taxon>Laurasiatheria</taxon>
        <taxon>Chiroptera</taxon>
        <taxon>Yangochiroptera</taxon>
        <taxon>Vespertilionidae</taxon>
        <taxon>Myotis</taxon>
    </lineage>
</organism>
<reference evidence="3" key="1">
    <citation type="journal article" date="2013" name="Science">
        <title>Comparative analysis of bat genomes provides insight into the evolution of flight and immunity.</title>
        <authorList>
            <person name="Zhang G."/>
            <person name="Cowled C."/>
            <person name="Shi Z."/>
            <person name="Huang Z."/>
            <person name="Bishop-Lilly K.A."/>
            <person name="Fang X."/>
            <person name="Wynne J.W."/>
            <person name="Xiong Z."/>
            <person name="Baker M.L."/>
            <person name="Zhao W."/>
            <person name="Tachedjian M."/>
            <person name="Zhu Y."/>
            <person name="Zhou P."/>
            <person name="Jiang X."/>
            <person name="Ng J."/>
            <person name="Yang L."/>
            <person name="Wu L."/>
            <person name="Xiao J."/>
            <person name="Feng Y."/>
            <person name="Chen Y."/>
            <person name="Sun X."/>
            <person name="Zhang Y."/>
            <person name="Marsh G.A."/>
            <person name="Crameri G."/>
            <person name="Broder C.C."/>
            <person name="Frey K.G."/>
            <person name="Wang L.F."/>
            <person name="Wang J."/>
        </authorList>
    </citation>
    <scope>NUCLEOTIDE SEQUENCE [LARGE SCALE GENOMIC DNA]</scope>
</reference>